<dbReference type="EMBL" id="BART01022679">
    <property type="protein sequence ID" value="GAG99380.1"/>
    <property type="molecule type" value="Genomic_DNA"/>
</dbReference>
<proteinExistence type="predicted"/>
<dbReference type="GO" id="GO:0016620">
    <property type="term" value="F:oxidoreductase activity, acting on the aldehyde or oxo group of donors, NAD or NADP as acceptor"/>
    <property type="evidence" value="ECO:0007669"/>
    <property type="project" value="InterPro"/>
</dbReference>
<name>X1BWE6_9ZZZZ</name>
<accession>X1BWE6</accession>
<organism evidence="1">
    <name type="scientific">marine sediment metagenome</name>
    <dbReference type="NCBI Taxonomy" id="412755"/>
    <lineage>
        <taxon>unclassified sequences</taxon>
        <taxon>metagenomes</taxon>
        <taxon>ecological metagenomes</taxon>
    </lineage>
</organism>
<dbReference type="Gene3D" id="3.40.309.10">
    <property type="entry name" value="Aldehyde Dehydrogenase, Chain A, domain 2"/>
    <property type="match status" value="1"/>
</dbReference>
<dbReference type="InterPro" id="IPR016162">
    <property type="entry name" value="Ald_DH_N"/>
</dbReference>
<comment type="caution">
    <text evidence="1">The sequence shown here is derived from an EMBL/GenBank/DDBJ whole genome shotgun (WGS) entry which is preliminary data.</text>
</comment>
<feature type="non-terminal residue" evidence="1">
    <location>
        <position position="1"/>
    </location>
</feature>
<gene>
    <name evidence="1" type="ORF">S01H4_41461</name>
</gene>
<dbReference type="InterPro" id="IPR016163">
    <property type="entry name" value="Ald_DH_C"/>
</dbReference>
<sequence>YVSRVIVNQPSNLTAGGSFSIGFAPTTTLGCGTWENNIISENLTYKHLMNITRIGYPISTSKIPSSEEIWEI</sequence>
<dbReference type="AlphaFoldDB" id="X1BWE6"/>
<evidence type="ECO:0000313" key="1">
    <source>
        <dbReference type="EMBL" id="GAG99380.1"/>
    </source>
</evidence>
<reference evidence="1" key="1">
    <citation type="journal article" date="2014" name="Front. Microbiol.">
        <title>High frequency of phylogenetically diverse reductive dehalogenase-homologous genes in deep subseafloor sedimentary metagenomes.</title>
        <authorList>
            <person name="Kawai M."/>
            <person name="Futagami T."/>
            <person name="Toyoda A."/>
            <person name="Takaki Y."/>
            <person name="Nishi S."/>
            <person name="Hori S."/>
            <person name="Arai W."/>
            <person name="Tsubouchi T."/>
            <person name="Morono Y."/>
            <person name="Uchiyama I."/>
            <person name="Ito T."/>
            <person name="Fujiyama A."/>
            <person name="Inagaki F."/>
            <person name="Takami H."/>
        </authorList>
    </citation>
    <scope>NUCLEOTIDE SEQUENCE</scope>
    <source>
        <strain evidence="1">Expedition CK06-06</strain>
    </source>
</reference>
<dbReference type="Gene3D" id="3.40.605.10">
    <property type="entry name" value="Aldehyde Dehydrogenase, Chain A, domain 1"/>
    <property type="match status" value="1"/>
</dbReference>
<protein>
    <submittedName>
        <fullName evidence="1">Uncharacterized protein</fullName>
    </submittedName>
</protein>